<dbReference type="InterPro" id="IPR011990">
    <property type="entry name" value="TPR-like_helical_dom_sf"/>
</dbReference>
<dbReference type="STRING" id="4155.A0A022RYY9"/>
<keyword evidence="3" id="KW-1185">Reference proteome</keyword>
<dbReference type="GO" id="GO:0009451">
    <property type="term" value="P:RNA modification"/>
    <property type="evidence" value="ECO:0007669"/>
    <property type="project" value="InterPro"/>
</dbReference>
<gene>
    <name evidence="2" type="ORF">MIMGU_mgv1a021729mg</name>
</gene>
<dbReference type="GO" id="GO:0099402">
    <property type="term" value="P:plant organ development"/>
    <property type="evidence" value="ECO:0007669"/>
    <property type="project" value="UniProtKB-ARBA"/>
</dbReference>
<dbReference type="PANTHER" id="PTHR47926:SF511">
    <property type="entry name" value="PENTATRICOPEPTIDE REPEAT-CONTAINING PROTEIN"/>
    <property type="match status" value="1"/>
</dbReference>
<sequence>MYNAILMGFLRCGVVEEANKLFACMPEKDQISWTTMNTGLMQNGRDKEALDSCPVHSLICTQNRRDIKTEETVFRKMPNKNIVSWTAMLVDYGQNGYSEEAVREMLVCGLQPDGVTLVGVLSACSRAGFVEKGRHYFASVVDKYRIKPVLDHCTCMIDLYSRAGQLEESKNFILQTPCCPDTIGWSTLLSSCRNC</sequence>
<evidence type="ECO:0000313" key="2">
    <source>
        <dbReference type="EMBL" id="EYU45737.1"/>
    </source>
</evidence>
<organism evidence="2 3">
    <name type="scientific">Erythranthe guttata</name>
    <name type="common">Yellow monkey flower</name>
    <name type="synonym">Mimulus guttatus</name>
    <dbReference type="NCBI Taxonomy" id="4155"/>
    <lineage>
        <taxon>Eukaryota</taxon>
        <taxon>Viridiplantae</taxon>
        <taxon>Streptophyta</taxon>
        <taxon>Embryophyta</taxon>
        <taxon>Tracheophyta</taxon>
        <taxon>Spermatophyta</taxon>
        <taxon>Magnoliopsida</taxon>
        <taxon>eudicotyledons</taxon>
        <taxon>Gunneridae</taxon>
        <taxon>Pentapetalae</taxon>
        <taxon>asterids</taxon>
        <taxon>lamiids</taxon>
        <taxon>Lamiales</taxon>
        <taxon>Phrymaceae</taxon>
        <taxon>Erythranthe</taxon>
    </lineage>
</organism>
<evidence type="ECO:0008006" key="4">
    <source>
        <dbReference type="Google" id="ProtNLM"/>
    </source>
</evidence>
<dbReference type="PANTHER" id="PTHR47926">
    <property type="entry name" value="PENTATRICOPEPTIDE REPEAT-CONTAINING PROTEIN"/>
    <property type="match status" value="1"/>
</dbReference>
<protein>
    <recommendedName>
        <fullName evidence="4">Pentatricopeptide repeat-containing protein</fullName>
    </recommendedName>
</protein>
<dbReference type="InterPro" id="IPR002885">
    <property type="entry name" value="PPR_rpt"/>
</dbReference>
<dbReference type="AlphaFoldDB" id="A0A022RYY9"/>
<evidence type="ECO:0000313" key="3">
    <source>
        <dbReference type="Proteomes" id="UP000030748"/>
    </source>
</evidence>
<dbReference type="Pfam" id="PF01535">
    <property type="entry name" value="PPR"/>
    <property type="match status" value="3"/>
</dbReference>
<dbReference type="GO" id="GO:0003723">
    <property type="term" value="F:RNA binding"/>
    <property type="evidence" value="ECO:0007669"/>
    <property type="project" value="InterPro"/>
</dbReference>
<dbReference type="Proteomes" id="UP000030748">
    <property type="component" value="Unassembled WGS sequence"/>
</dbReference>
<feature type="non-terminal residue" evidence="2">
    <location>
        <position position="195"/>
    </location>
</feature>
<proteinExistence type="predicted"/>
<keyword evidence="1" id="KW-0677">Repeat</keyword>
<dbReference type="Gene3D" id="1.25.40.10">
    <property type="entry name" value="Tetratricopeptide repeat domain"/>
    <property type="match status" value="2"/>
</dbReference>
<accession>A0A022RYY9</accession>
<name>A0A022RYY9_ERYGU</name>
<evidence type="ECO:0000256" key="1">
    <source>
        <dbReference type="ARBA" id="ARBA00022737"/>
    </source>
</evidence>
<dbReference type="InterPro" id="IPR046960">
    <property type="entry name" value="PPR_At4g14850-like_plant"/>
</dbReference>
<reference evidence="2 3" key="1">
    <citation type="journal article" date="2013" name="Proc. Natl. Acad. Sci. U.S.A.">
        <title>Fine-scale variation in meiotic recombination in Mimulus inferred from population shotgun sequencing.</title>
        <authorList>
            <person name="Hellsten U."/>
            <person name="Wright K.M."/>
            <person name="Jenkins J."/>
            <person name="Shu S."/>
            <person name="Yuan Y."/>
            <person name="Wessler S.R."/>
            <person name="Schmutz J."/>
            <person name="Willis J.H."/>
            <person name="Rokhsar D.S."/>
        </authorList>
    </citation>
    <scope>NUCLEOTIDE SEQUENCE [LARGE SCALE GENOMIC DNA]</scope>
    <source>
        <strain evidence="3">cv. DUN x IM62</strain>
    </source>
</reference>
<dbReference type="EMBL" id="KI630177">
    <property type="protein sequence ID" value="EYU45737.1"/>
    <property type="molecule type" value="Genomic_DNA"/>
</dbReference>
<dbReference type="FunFam" id="1.25.40.10:FF:000158">
    <property type="entry name" value="pentatricopeptide repeat-containing protein At2g33680"/>
    <property type="match status" value="1"/>
</dbReference>